<reference evidence="11" key="1">
    <citation type="journal article" date="2019" name="Int. J. Syst. Evol. Microbiol.">
        <title>The Global Catalogue of Microorganisms (GCM) 10K type strain sequencing project: providing services to taxonomists for standard genome sequencing and annotation.</title>
        <authorList>
            <consortium name="The Broad Institute Genomics Platform"/>
            <consortium name="The Broad Institute Genome Sequencing Center for Infectious Disease"/>
            <person name="Wu L."/>
            <person name="Ma J."/>
        </authorList>
    </citation>
    <scope>NUCLEOTIDE SEQUENCE [LARGE SCALE GENOMIC DNA]</scope>
    <source>
        <strain evidence="11">CGMCC 1.12479</strain>
    </source>
</reference>
<evidence type="ECO:0000256" key="1">
    <source>
        <dbReference type="ARBA" id="ARBA00004651"/>
    </source>
</evidence>
<keyword evidence="7 8" id="KW-0472">Membrane</keyword>
<feature type="transmembrane region" description="Helical" evidence="8">
    <location>
        <begin position="7"/>
        <end position="29"/>
    </location>
</feature>
<feature type="transmembrane region" description="Helical" evidence="8">
    <location>
        <begin position="352"/>
        <end position="373"/>
    </location>
</feature>
<evidence type="ECO:0000256" key="8">
    <source>
        <dbReference type="SAM" id="Phobius"/>
    </source>
</evidence>
<dbReference type="InterPro" id="IPR038731">
    <property type="entry name" value="RgtA/B/C-like"/>
</dbReference>
<evidence type="ECO:0000256" key="5">
    <source>
        <dbReference type="ARBA" id="ARBA00022692"/>
    </source>
</evidence>
<dbReference type="PANTHER" id="PTHR33908:SF3">
    <property type="entry name" value="UNDECAPRENYL PHOSPHATE-ALPHA-4-AMINO-4-DEOXY-L-ARABINOSE ARABINOSYL TRANSFERASE"/>
    <property type="match status" value="1"/>
</dbReference>
<gene>
    <name evidence="10" type="ORF">GCM10010993_20490</name>
</gene>
<feature type="transmembrane region" description="Helical" evidence="8">
    <location>
        <begin position="297"/>
        <end position="316"/>
    </location>
</feature>
<sequence>MQTEKNFSIWYIMLAFVLLVGPFALSFHMHYPDEMYYSDAAVKMLQTGDIQTTYLGSGELRFKKPILTYWFVLAGFELFGVSPFSSRLLFLLAGAATIGFVFWAAKIFFKDYRVANLAALIMASHPVLILSSTRSIPDVLLGMFMAMSAAGFVGFLKYGNDTPKRYSWILYLGLAFAFEVKGLPAAALGGLGLLYLLINPWQRIKLSKLAYFPALLAGLFIASYWFVAMYWIHGADYLNSFVEDQVGMRVASRYLLVSQNLLIASVLMIALFVPWFIFSFKGFKKYFKELFSEEKAFTGFTVLWVIAILLMSAVVSKFYERYLLPVIPMATVWLAWLLIRNGILEKVKLMKGILFFFFGLNFLILIIGVFFNAMLPTSFWVWIQIVFTALILLYLAIKSKRGNDLPLAISLSVLLLFFGVSISTYQISLPDAGQHVKQYAKKEQIALGSKIGYLGHLHTGSKIRIGLGPEYFMTDMNEKNFDQLYREFDYLILEEKHLSKLPVDKYDVELAALNWDPKYFTQMFKGIWDGNAEEVKFKTGKKFYWAKPL</sequence>
<accession>A0ABQ1MKB0</accession>
<evidence type="ECO:0000256" key="4">
    <source>
        <dbReference type="ARBA" id="ARBA00022679"/>
    </source>
</evidence>
<evidence type="ECO:0000313" key="10">
    <source>
        <dbReference type="EMBL" id="GGC41802.1"/>
    </source>
</evidence>
<dbReference type="Proteomes" id="UP000635885">
    <property type="component" value="Unassembled WGS sequence"/>
</dbReference>
<keyword evidence="4" id="KW-0808">Transferase</keyword>
<dbReference type="RefSeq" id="WP_188442482.1">
    <property type="nucleotide sequence ID" value="NZ_BMFD01000006.1"/>
</dbReference>
<feature type="transmembrane region" description="Helical" evidence="8">
    <location>
        <begin position="409"/>
        <end position="428"/>
    </location>
</feature>
<comment type="subcellular location">
    <subcellularLocation>
        <location evidence="1">Cell membrane</location>
        <topology evidence="1">Multi-pass membrane protein</topology>
    </subcellularLocation>
</comment>
<proteinExistence type="predicted"/>
<evidence type="ECO:0000256" key="7">
    <source>
        <dbReference type="ARBA" id="ARBA00023136"/>
    </source>
</evidence>
<evidence type="ECO:0000256" key="3">
    <source>
        <dbReference type="ARBA" id="ARBA00022676"/>
    </source>
</evidence>
<keyword evidence="5 8" id="KW-0812">Transmembrane</keyword>
<keyword evidence="6 8" id="KW-1133">Transmembrane helix</keyword>
<dbReference type="Pfam" id="PF13231">
    <property type="entry name" value="PMT_2"/>
    <property type="match status" value="1"/>
</dbReference>
<keyword evidence="2" id="KW-1003">Cell membrane</keyword>
<feature type="domain" description="Glycosyltransferase RgtA/B/C/D-like" evidence="9">
    <location>
        <begin position="63"/>
        <end position="225"/>
    </location>
</feature>
<feature type="transmembrane region" description="Helical" evidence="8">
    <location>
        <begin position="139"/>
        <end position="156"/>
    </location>
</feature>
<feature type="transmembrane region" description="Helical" evidence="8">
    <location>
        <begin position="379"/>
        <end position="397"/>
    </location>
</feature>
<protein>
    <recommendedName>
        <fullName evidence="9">Glycosyltransferase RgtA/B/C/D-like domain-containing protein</fullName>
    </recommendedName>
</protein>
<feature type="transmembrane region" description="Helical" evidence="8">
    <location>
        <begin position="209"/>
        <end position="233"/>
    </location>
</feature>
<dbReference type="InterPro" id="IPR050297">
    <property type="entry name" value="LipidA_mod_glycosyltrf_83"/>
</dbReference>
<dbReference type="EMBL" id="BMFD01000006">
    <property type="protein sequence ID" value="GGC41802.1"/>
    <property type="molecule type" value="Genomic_DNA"/>
</dbReference>
<feature type="transmembrane region" description="Helical" evidence="8">
    <location>
        <begin position="88"/>
        <end position="108"/>
    </location>
</feature>
<keyword evidence="3" id="KW-0328">Glycosyltransferase</keyword>
<feature type="transmembrane region" description="Helical" evidence="8">
    <location>
        <begin position="114"/>
        <end position="132"/>
    </location>
</feature>
<name>A0ABQ1MKB0_9BACT</name>
<evidence type="ECO:0000256" key="6">
    <source>
        <dbReference type="ARBA" id="ARBA00022989"/>
    </source>
</evidence>
<feature type="transmembrane region" description="Helical" evidence="8">
    <location>
        <begin position="168"/>
        <end position="197"/>
    </location>
</feature>
<evidence type="ECO:0000256" key="2">
    <source>
        <dbReference type="ARBA" id="ARBA00022475"/>
    </source>
</evidence>
<dbReference type="PANTHER" id="PTHR33908">
    <property type="entry name" value="MANNOSYLTRANSFERASE YKCB-RELATED"/>
    <property type="match status" value="1"/>
</dbReference>
<organism evidence="10 11">
    <name type="scientific">Belliella aquatica</name>
    <dbReference type="NCBI Taxonomy" id="1323734"/>
    <lineage>
        <taxon>Bacteria</taxon>
        <taxon>Pseudomonadati</taxon>
        <taxon>Bacteroidota</taxon>
        <taxon>Cytophagia</taxon>
        <taxon>Cytophagales</taxon>
        <taxon>Cyclobacteriaceae</taxon>
        <taxon>Belliella</taxon>
    </lineage>
</organism>
<feature type="transmembrane region" description="Helical" evidence="8">
    <location>
        <begin position="253"/>
        <end position="277"/>
    </location>
</feature>
<evidence type="ECO:0000313" key="11">
    <source>
        <dbReference type="Proteomes" id="UP000635885"/>
    </source>
</evidence>
<keyword evidence="11" id="KW-1185">Reference proteome</keyword>
<feature type="transmembrane region" description="Helical" evidence="8">
    <location>
        <begin position="322"/>
        <end position="340"/>
    </location>
</feature>
<comment type="caution">
    <text evidence="10">The sequence shown here is derived from an EMBL/GenBank/DDBJ whole genome shotgun (WGS) entry which is preliminary data.</text>
</comment>
<evidence type="ECO:0000259" key="9">
    <source>
        <dbReference type="Pfam" id="PF13231"/>
    </source>
</evidence>